<keyword evidence="4" id="KW-0812">Transmembrane</keyword>
<keyword evidence="8" id="KW-0408">Iron</keyword>
<evidence type="ECO:0000256" key="5">
    <source>
        <dbReference type="ARBA" id="ARBA00022723"/>
    </source>
</evidence>
<evidence type="ECO:0000256" key="9">
    <source>
        <dbReference type="ARBA" id="ARBA00023033"/>
    </source>
</evidence>
<dbReference type="GO" id="GO:0020037">
    <property type="term" value="F:heme binding"/>
    <property type="evidence" value="ECO:0007669"/>
    <property type="project" value="InterPro"/>
</dbReference>
<evidence type="ECO:0000256" key="3">
    <source>
        <dbReference type="ARBA" id="ARBA00022617"/>
    </source>
</evidence>
<evidence type="ECO:0000256" key="10">
    <source>
        <dbReference type="ARBA" id="ARBA00023136"/>
    </source>
</evidence>
<proteinExistence type="inferred from homology"/>
<evidence type="ECO:0000256" key="2">
    <source>
        <dbReference type="ARBA" id="ARBA00010617"/>
    </source>
</evidence>
<evidence type="ECO:0000313" key="11">
    <source>
        <dbReference type="EMBL" id="OTG31186.1"/>
    </source>
</evidence>
<keyword evidence="6" id="KW-1133">Transmembrane helix</keyword>
<dbReference type="InterPro" id="IPR002401">
    <property type="entry name" value="Cyt_P450_E_grp-I"/>
</dbReference>
<evidence type="ECO:0000256" key="1">
    <source>
        <dbReference type="ARBA" id="ARBA00004370"/>
    </source>
</evidence>
<dbReference type="Gene3D" id="1.10.630.10">
    <property type="entry name" value="Cytochrome P450"/>
    <property type="match status" value="1"/>
</dbReference>
<dbReference type="Pfam" id="PF00067">
    <property type="entry name" value="p450"/>
    <property type="match status" value="1"/>
</dbReference>
<reference evidence="12" key="1">
    <citation type="journal article" date="2017" name="Nature">
        <title>The sunflower genome provides insights into oil metabolism, flowering and Asterid evolution.</title>
        <authorList>
            <person name="Badouin H."/>
            <person name="Gouzy J."/>
            <person name="Grassa C.J."/>
            <person name="Murat F."/>
            <person name="Staton S.E."/>
            <person name="Cottret L."/>
            <person name="Lelandais-Briere C."/>
            <person name="Owens G.L."/>
            <person name="Carrere S."/>
            <person name="Mayjonade B."/>
            <person name="Legrand L."/>
            <person name="Gill N."/>
            <person name="Kane N.C."/>
            <person name="Bowers J.E."/>
            <person name="Hubner S."/>
            <person name="Bellec A."/>
            <person name="Berard A."/>
            <person name="Berges H."/>
            <person name="Blanchet N."/>
            <person name="Boniface M.C."/>
            <person name="Brunel D."/>
            <person name="Catrice O."/>
            <person name="Chaidir N."/>
            <person name="Claudel C."/>
            <person name="Donnadieu C."/>
            <person name="Faraut T."/>
            <person name="Fievet G."/>
            <person name="Helmstetter N."/>
            <person name="King M."/>
            <person name="Knapp S.J."/>
            <person name="Lai Z."/>
            <person name="Le Paslier M.C."/>
            <person name="Lippi Y."/>
            <person name="Lorenzon L."/>
            <person name="Mandel J.R."/>
            <person name="Marage G."/>
            <person name="Marchand G."/>
            <person name="Marquand E."/>
            <person name="Bret-Mestries E."/>
            <person name="Morien E."/>
            <person name="Nambeesan S."/>
            <person name="Nguyen T."/>
            <person name="Pegot-Espagnet P."/>
            <person name="Pouilly N."/>
            <person name="Raftis F."/>
            <person name="Sallet E."/>
            <person name="Schiex T."/>
            <person name="Thomas J."/>
            <person name="Vandecasteele C."/>
            <person name="Vares D."/>
            <person name="Vear F."/>
            <person name="Vautrin S."/>
            <person name="Crespi M."/>
            <person name="Mangin B."/>
            <person name="Burke J.M."/>
            <person name="Salse J."/>
            <person name="Munos S."/>
            <person name="Vincourt P."/>
            <person name="Rieseberg L.H."/>
            <person name="Langlade N.B."/>
        </authorList>
    </citation>
    <scope>NUCLEOTIDE SEQUENCE [LARGE SCALE GENOMIC DNA]</scope>
    <source>
        <strain evidence="12">cv. SF193</strain>
    </source>
</reference>
<dbReference type="InterPro" id="IPR001128">
    <property type="entry name" value="Cyt_P450"/>
</dbReference>
<gene>
    <name evidence="11" type="ORF">HannXRQ_Chr03g0072721</name>
</gene>
<sequence>MELCDGNNQPGDGFWSKVLAKFLVMMDQGPYRDNDSVSSKWRKLNSAINRFCEEYNKLYTSDRRSGWNDEDVFKMALEKYKQNHGKKSYIWFGPTPRAYVADPELIKEILLRPNEFRRPQHEPLRDSIIGGLVVSEGHKWAKHRHIINPAFHLESIKSMLSAICLSCSEMIKKWEVLTTESGVAEVDVWPYIDNLAGDVISRAAFSSSYEEAQSIFSIQKEQMDLALQLLFIFYLPGGRFIPTKANKRFNENHHKLQTLARGIVEKRKKAIETGEASNNDLLGILLESNSKEFKDQGDGMSIEDVIEECKLFYLAGSETTSSLIIWTMVCLSLHQEWQHKAREEILEVFVWCSLDFACHLIVWVWFSI</sequence>
<dbReference type="GO" id="GO:0016705">
    <property type="term" value="F:oxidoreductase activity, acting on paired donors, with incorporation or reduction of molecular oxygen"/>
    <property type="evidence" value="ECO:0007669"/>
    <property type="project" value="InterPro"/>
</dbReference>
<dbReference type="InterPro" id="IPR036396">
    <property type="entry name" value="Cyt_P450_sf"/>
</dbReference>
<dbReference type="EMBL" id="CM007892">
    <property type="protein sequence ID" value="OTG31186.1"/>
    <property type="molecule type" value="Genomic_DNA"/>
</dbReference>
<dbReference type="GO" id="GO:0004497">
    <property type="term" value="F:monooxygenase activity"/>
    <property type="evidence" value="ECO:0000318"/>
    <property type="project" value="GO_Central"/>
</dbReference>
<keyword evidence="12" id="KW-1185">Reference proteome</keyword>
<dbReference type="Proteomes" id="UP000215914">
    <property type="component" value="Chromosome 3"/>
</dbReference>
<protein>
    <submittedName>
        <fullName evidence="11">Putative cytochrome P450</fullName>
    </submittedName>
</protein>
<keyword evidence="3" id="KW-0349">Heme</keyword>
<evidence type="ECO:0000256" key="6">
    <source>
        <dbReference type="ARBA" id="ARBA00022989"/>
    </source>
</evidence>
<dbReference type="PRINTS" id="PR00463">
    <property type="entry name" value="EP450I"/>
</dbReference>
<evidence type="ECO:0000256" key="8">
    <source>
        <dbReference type="ARBA" id="ARBA00023004"/>
    </source>
</evidence>
<keyword evidence="5" id="KW-0479">Metal-binding</keyword>
<evidence type="ECO:0000256" key="7">
    <source>
        <dbReference type="ARBA" id="ARBA00023002"/>
    </source>
</evidence>
<evidence type="ECO:0000313" key="12">
    <source>
        <dbReference type="Proteomes" id="UP000215914"/>
    </source>
</evidence>
<comment type="subcellular location">
    <subcellularLocation>
        <location evidence="1">Membrane</location>
    </subcellularLocation>
</comment>
<dbReference type="PANTHER" id="PTHR24282">
    <property type="entry name" value="CYTOCHROME P450 FAMILY MEMBER"/>
    <property type="match status" value="1"/>
</dbReference>
<dbReference type="PANTHER" id="PTHR24282:SF269">
    <property type="entry name" value="CYTOCHROME P450, REVERSE TRANSCRIPTASE, RNA-DEPENDENT DNA POLYMERASE-RELATED"/>
    <property type="match status" value="1"/>
</dbReference>
<dbReference type="AlphaFoldDB" id="A0A251V7S2"/>
<organism evidence="11 12">
    <name type="scientific">Helianthus annuus</name>
    <name type="common">Common sunflower</name>
    <dbReference type="NCBI Taxonomy" id="4232"/>
    <lineage>
        <taxon>Eukaryota</taxon>
        <taxon>Viridiplantae</taxon>
        <taxon>Streptophyta</taxon>
        <taxon>Embryophyta</taxon>
        <taxon>Tracheophyta</taxon>
        <taxon>Spermatophyta</taxon>
        <taxon>Magnoliopsida</taxon>
        <taxon>eudicotyledons</taxon>
        <taxon>Gunneridae</taxon>
        <taxon>Pentapetalae</taxon>
        <taxon>asterids</taxon>
        <taxon>campanulids</taxon>
        <taxon>Asterales</taxon>
        <taxon>Asteraceae</taxon>
        <taxon>Asteroideae</taxon>
        <taxon>Heliantheae alliance</taxon>
        <taxon>Heliantheae</taxon>
        <taxon>Helianthus</taxon>
    </lineage>
</organism>
<dbReference type="SUPFAM" id="SSF48264">
    <property type="entry name" value="Cytochrome P450"/>
    <property type="match status" value="1"/>
</dbReference>
<name>A0A251V7S2_HELAN</name>
<keyword evidence="10" id="KW-0472">Membrane</keyword>
<keyword evidence="9" id="KW-0503">Monooxygenase</keyword>
<dbReference type="STRING" id="4232.A0A251V7S2"/>
<keyword evidence="7" id="KW-0560">Oxidoreductase</keyword>
<dbReference type="InParanoid" id="A0A251V7S2"/>
<accession>A0A251V7S2</accession>
<dbReference type="GO" id="GO:0016020">
    <property type="term" value="C:membrane"/>
    <property type="evidence" value="ECO:0007669"/>
    <property type="project" value="UniProtKB-SubCell"/>
</dbReference>
<dbReference type="GO" id="GO:0005506">
    <property type="term" value="F:iron ion binding"/>
    <property type="evidence" value="ECO:0007669"/>
    <property type="project" value="InterPro"/>
</dbReference>
<evidence type="ECO:0000256" key="4">
    <source>
        <dbReference type="ARBA" id="ARBA00022692"/>
    </source>
</evidence>
<comment type="similarity">
    <text evidence="2">Belongs to the cytochrome P450 family.</text>
</comment>
<dbReference type="InterPro" id="IPR050665">
    <property type="entry name" value="Cytochrome_P450_Monooxygen"/>
</dbReference>